<dbReference type="Proteomes" id="UP000790377">
    <property type="component" value="Unassembled WGS sequence"/>
</dbReference>
<evidence type="ECO:0000313" key="2">
    <source>
        <dbReference type="Proteomes" id="UP000790377"/>
    </source>
</evidence>
<evidence type="ECO:0000313" key="1">
    <source>
        <dbReference type="EMBL" id="KAH7916183.1"/>
    </source>
</evidence>
<gene>
    <name evidence="1" type="ORF">BJ138DRAFT_1140358</name>
</gene>
<protein>
    <submittedName>
        <fullName evidence="1">Uncharacterized protein</fullName>
    </submittedName>
</protein>
<accession>A0ACB8ATR7</accession>
<comment type="caution">
    <text evidence="1">The sequence shown here is derived from an EMBL/GenBank/DDBJ whole genome shotgun (WGS) entry which is preliminary data.</text>
</comment>
<sequence length="218" mass="24162">MTMTLSRSQFDNICKDFIEKYRHAPSDSVFASNGFTGWSWREHPSEPSFGYMQRQTTLTTCPEANPPEILSLSMLEEPSLQCTDNEVAWSPPASVVCSHFVVHSATFQVPTFYFTVNDASGTPLSLSEVLQTSLFRPSTFYGTEVNAFSVSTPSSNFPLLSHGEHPTLGTPCWYLHPCETATAVAEILQDDGAKDTELFGGWIEAWFLVLASVVDLRC</sequence>
<keyword evidence="2" id="KW-1185">Reference proteome</keyword>
<proteinExistence type="predicted"/>
<organism evidence="1 2">
    <name type="scientific">Hygrophoropsis aurantiaca</name>
    <dbReference type="NCBI Taxonomy" id="72124"/>
    <lineage>
        <taxon>Eukaryota</taxon>
        <taxon>Fungi</taxon>
        <taxon>Dikarya</taxon>
        <taxon>Basidiomycota</taxon>
        <taxon>Agaricomycotina</taxon>
        <taxon>Agaricomycetes</taxon>
        <taxon>Agaricomycetidae</taxon>
        <taxon>Boletales</taxon>
        <taxon>Coniophorineae</taxon>
        <taxon>Hygrophoropsidaceae</taxon>
        <taxon>Hygrophoropsis</taxon>
    </lineage>
</organism>
<dbReference type="EMBL" id="MU267593">
    <property type="protein sequence ID" value="KAH7916183.1"/>
    <property type="molecule type" value="Genomic_DNA"/>
</dbReference>
<reference evidence="1" key="1">
    <citation type="journal article" date="2021" name="New Phytol.">
        <title>Evolutionary innovations through gain and loss of genes in the ectomycorrhizal Boletales.</title>
        <authorList>
            <person name="Wu G."/>
            <person name="Miyauchi S."/>
            <person name="Morin E."/>
            <person name="Kuo A."/>
            <person name="Drula E."/>
            <person name="Varga T."/>
            <person name="Kohler A."/>
            <person name="Feng B."/>
            <person name="Cao Y."/>
            <person name="Lipzen A."/>
            <person name="Daum C."/>
            <person name="Hundley H."/>
            <person name="Pangilinan J."/>
            <person name="Johnson J."/>
            <person name="Barry K."/>
            <person name="LaButti K."/>
            <person name="Ng V."/>
            <person name="Ahrendt S."/>
            <person name="Min B."/>
            <person name="Choi I.G."/>
            <person name="Park H."/>
            <person name="Plett J.M."/>
            <person name="Magnuson J."/>
            <person name="Spatafora J.W."/>
            <person name="Nagy L.G."/>
            <person name="Henrissat B."/>
            <person name="Grigoriev I.V."/>
            <person name="Yang Z.L."/>
            <person name="Xu J."/>
            <person name="Martin F.M."/>
        </authorList>
    </citation>
    <scope>NUCLEOTIDE SEQUENCE</scope>
    <source>
        <strain evidence="1">ATCC 28755</strain>
    </source>
</reference>
<name>A0ACB8ATR7_9AGAM</name>